<evidence type="ECO:0000313" key="4">
    <source>
        <dbReference type="EMBL" id="MFC3032912.1"/>
    </source>
</evidence>
<dbReference type="InterPro" id="IPR027791">
    <property type="entry name" value="Galactosyl_T_C"/>
</dbReference>
<protein>
    <submittedName>
        <fullName evidence="4">Glycosyltransferase</fullName>
        <ecNumber evidence="4">2.4.-.-</ecNumber>
    </submittedName>
</protein>
<dbReference type="InterPro" id="IPR029044">
    <property type="entry name" value="Nucleotide-diphossugar_trans"/>
</dbReference>
<dbReference type="PANTHER" id="PTHR43685:SF3">
    <property type="entry name" value="SLR2126 PROTEIN"/>
    <property type="match status" value="1"/>
</dbReference>
<keyword evidence="1 4" id="KW-0808">Transferase</keyword>
<dbReference type="EMBL" id="JBHRSD010000017">
    <property type="protein sequence ID" value="MFC3032912.1"/>
    <property type="molecule type" value="Genomic_DNA"/>
</dbReference>
<comment type="caution">
    <text evidence="4">The sequence shown here is derived from an EMBL/GenBank/DDBJ whole genome shotgun (WGS) entry which is preliminary data.</text>
</comment>
<feature type="domain" description="Galactosyltransferase C-terminal" evidence="3">
    <location>
        <begin position="191"/>
        <end position="247"/>
    </location>
</feature>
<dbReference type="PANTHER" id="PTHR43685">
    <property type="entry name" value="GLYCOSYLTRANSFERASE"/>
    <property type="match status" value="1"/>
</dbReference>
<dbReference type="SUPFAM" id="SSF53448">
    <property type="entry name" value="Nucleotide-diphospho-sugar transferases"/>
    <property type="match status" value="1"/>
</dbReference>
<name>A0ABV7CJX0_9GAMM</name>
<reference evidence="5" key="1">
    <citation type="journal article" date="2019" name="Int. J. Syst. Evol. Microbiol.">
        <title>The Global Catalogue of Microorganisms (GCM) 10K type strain sequencing project: providing services to taxonomists for standard genome sequencing and annotation.</title>
        <authorList>
            <consortium name="The Broad Institute Genomics Platform"/>
            <consortium name="The Broad Institute Genome Sequencing Center for Infectious Disease"/>
            <person name="Wu L."/>
            <person name="Ma J."/>
        </authorList>
    </citation>
    <scope>NUCLEOTIDE SEQUENCE [LARGE SCALE GENOMIC DNA]</scope>
    <source>
        <strain evidence="5">KCTC 42730</strain>
    </source>
</reference>
<dbReference type="Pfam" id="PF02709">
    <property type="entry name" value="Glyco_transf_7C"/>
    <property type="match status" value="1"/>
</dbReference>
<dbReference type="InterPro" id="IPR050834">
    <property type="entry name" value="Glycosyltransf_2"/>
</dbReference>
<evidence type="ECO:0000259" key="3">
    <source>
        <dbReference type="Pfam" id="PF02709"/>
    </source>
</evidence>
<evidence type="ECO:0000256" key="1">
    <source>
        <dbReference type="ARBA" id="ARBA00022679"/>
    </source>
</evidence>
<dbReference type="GO" id="GO:0016757">
    <property type="term" value="F:glycosyltransferase activity"/>
    <property type="evidence" value="ECO:0007669"/>
    <property type="project" value="UniProtKB-KW"/>
</dbReference>
<proteinExistence type="predicted"/>
<dbReference type="InterPro" id="IPR001173">
    <property type="entry name" value="Glyco_trans_2-like"/>
</dbReference>
<sequence>MVGIDNVQHESDLEFGVTVIIPTYNRKVLLEKSLNSLLTQDLSKQLYEVIVVDDGSSDGTEHLVRDFQHQLNVRYFYQEDLGFRVAKARNIGIANAHFAVVMFLDCGMLAHPKLLSRHLQRHRAKQHLVCIGLSYGLEAVELSDCELIQRLLETHTLPDAITQCANIPHLQDCRTALLQKYRYDITAFKAPWVLFWTSCISVQLFDLKRIGGFDEWFNHWGGEDVDVGFRLYQLGCQFEVMQASLSIHYPHPKNIAERERDAKANVNYLINKHNNIWMDKLDSLSWYDLCEMSSNEN</sequence>
<dbReference type="Pfam" id="PF00535">
    <property type="entry name" value="Glycos_transf_2"/>
    <property type="match status" value="1"/>
</dbReference>
<feature type="domain" description="Glycosyltransferase 2-like" evidence="2">
    <location>
        <begin position="18"/>
        <end position="132"/>
    </location>
</feature>
<dbReference type="RefSeq" id="WP_377123874.1">
    <property type="nucleotide sequence ID" value="NZ_JBHRSD010000017.1"/>
</dbReference>
<evidence type="ECO:0000259" key="2">
    <source>
        <dbReference type="Pfam" id="PF00535"/>
    </source>
</evidence>
<accession>A0ABV7CJX0</accession>
<dbReference type="EC" id="2.4.-.-" evidence="4"/>
<keyword evidence="4" id="KW-0328">Glycosyltransferase</keyword>
<dbReference type="Gene3D" id="3.90.550.10">
    <property type="entry name" value="Spore Coat Polysaccharide Biosynthesis Protein SpsA, Chain A"/>
    <property type="match status" value="1"/>
</dbReference>
<organism evidence="4 5">
    <name type="scientific">Pseudoalteromonas fenneropenaei</name>
    <dbReference type="NCBI Taxonomy" id="1737459"/>
    <lineage>
        <taxon>Bacteria</taxon>
        <taxon>Pseudomonadati</taxon>
        <taxon>Pseudomonadota</taxon>
        <taxon>Gammaproteobacteria</taxon>
        <taxon>Alteromonadales</taxon>
        <taxon>Pseudoalteromonadaceae</taxon>
        <taxon>Pseudoalteromonas</taxon>
    </lineage>
</organism>
<keyword evidence="5" id="KW-1185">Reference proteome</keyword>
<dbReference type="Proteomes" id="UP001595453">
    <property type="component" value="Unassembled WGS sequence"/>
</dbReference>
<evidence type="ECO:0000313" key="5">
    <source>
        <dbReference type="Proteomes" id="UP001595453"/>
    </source>
</evidence>
<gene>
    <name evidence="4" type="ORF">ACFOEE_10305</name>
</gene>